<dbReference type="SUPFAM" id="SSF69000">
    <property type="entry name" value="FAD-dependent thiol oxidase"/>
    <property type="match status" value="1"/>
</dbReference>
<dbReference type="Proteomes" id="UP001377567">
    <property type="component" value="Unassembled WGS sequence"/>
</dbReference>
<gene>
    <name evidence="8" type="ORF">DAKH74_032970</name>
</gene>
<keyword evidence="6" id="KW-0472">Membrane</keyword>
<evidence type="ECO:0000313" key="8">
    <source>
        <dbReference type="EMBL" id="GMM56681.1"/>
    </source>
</evidence>
<evidence type="ECO:0000256" key="1">
    <source>
        <dbReference type="ARBA" id="ARBA00001974"/>
    </source>
</evidence>
<keyword evidence="5" id="KW-1015">Disulfide bond</keyword>
<keyword evidence="4 6" id="KW-0560">Oxidoreductase</keyword>
<reference evidence="8 9" key="1">
    <citation type="journal article" date="2023" name="Elife">
        <title>Identification of key yeast species and microbe-microbe interactions impacting larval growth of Drosophila in the wild.</title>
        <authorList>
            <person name="Mure A."/>
            <person name="Sugiura Y."/>
            <person name="Maeda R."/>
            <person name="Honda K."/>
            <person name="Sakurai N."/>
            <person name="Takahashi Y."/>
            <person name="Watada M."/>
            <person name="Katoh T."/>
            <person name="Gotoh A."/>
            <person name="Gotoh Y."/>
            <person name="Taniguchi I."/>
            <person name="Nakamura K."/>
            <person name="Hayashi T."/>
            <person name="Katayama T."/>
            <person name="Uemura T."/>
            <person name="Hattori Y."/>
        </authorList>
    </citation>
    <scope>NUCLEOTIDE SEQUENCE [LARGE SCALE GENOMIC DNA]</scope>
    <source>
        <strain evidence="8 9">KH-74</strain>
    </source>
</reference>
<dbReference type="PROSITE" id="PS51324">
    <property type="entry name" value="ERV_ALR"/>
    <property type="match status" value="1"/>
</dbReference>
<dbReference type="GO" id="GO:0005739">
    <property type="term" value="C:mitochondrion"/>
    <property type="evidence" value="ECO:0007669"/>
    <property type="project" value="TreeGrafter"/>
</dbReference>
<evidence type="ECO:0000313" key="9">
    <source>
        <dbReference type="Proteomes" id="UP001377567"/>
    </source>
</evidence>
<dbReference type="Pfam" id="PF04777">
    <property type="entry name" value="Evr1_Alr"/>
    <property type="match status" value="1"/>
</dbReference>
<dbReference type="EMBL" id="BTGD01000010">
    <property type="protein sequence ID" value="GMM56681.1"/>
    <property type="molecule type" value="Genomic_DNA"/>
</dbReference>
<keyword evidence="6" id="KW-0812">Transmembrane</keyword>
<dbReference type="Gene3D" id="1.20.120.310">
    <property type="entry name" value="ERV/ALR sulfhydryl oxidase domain"/>
    <property type="match status" value="1"/>
</dbReference>
<dbReference type="PANTHER" id="PTHR12645">
    <property type="entry name" value="ALR/ERV"/>
    <property type="match status" value="1"/>
</dbReference>
<dbReference type="InterPro" id="IPR017905">
    <property type="entry name" value="ERV/ALR_sulphydryl_oxidase"/>
</dbReference>
<comment type="caution">
    <text evidence="8">The sequence shown here is derived from an EMBL/GenBank/DDBJ whole genome shotgun (WGS) entry which is preliminary data.</text>
</comment>
<dbReference type="EC" id="1.8.3.2" evidence="6"/>
<keyword evidence="3 6" id="KW-0274">FAD</keyword>
<comment type="catalytic activity">
    <reaction evidence="6">
        <text>2 R'C(R)SH + O2 = R'C(R)S-S(R)CR' + H2O2</text>
        <dbReference type="Rhea" id="RHEA:17357"/>
        <dbReference type="ChEBI" id="CHEBI:15379"/>
        <dbReference type="ChEBI" id="CHEBI:16240"/>
        <dbReference type="ChEBI" id="CHEBI:16520"/>
        <dbReference type="ChEBI" id="CHEBI:17412"/>
        <dbReference type="EC" id="1.8.3.2"/>
    </reaction>
</comment>
<evidence type="ECO:0000256" key="2">
    <source>
        <dbReference type="ARBA" id="ARBA00022630"/>
    </source>
</evidence>
<organism evidence="8 9">
    <name type="scientific">Maudiozyma humilis</name>
    <name type="common">Sour dough yeast</name>
    <name type="synonym">Kazachstania humilis</name>
    <dbReference type="NCBI Taxonomy" id="51915"/>
    <lineage>
        <taxon>Eukaryota</taxon>
        <taxon>Fungi</taxon>
        <taxon>Dikarya</taxon>
        <taxon>Ascomycota</taxon>
        <taxon>Saccharomycotina</taxon>
        <taxon>Saccharomycetes</taxon>
        <taxon>Saccharomycetales</taxon>
        <taxon>Saccharomycetaceae</taxon>
        <taxon>Maudiozyma</taxon>
    </lineage>
</organism>
<evidence type="ECO:0000256" key="3">
    <source>
        <dbReference type="ARBA" id="ARBA00022827"/>
    </source>
</evidence>
<keyword evidence="6" id="KW-1133">Transmembrane helix</keyword>
<evidence type="ECO:0000259" key="7">
    <source>
        <dbReference type="PROSITE" id="PS51324"/>
    </source>
</evidence>
<keyword evidence="2 6" id="KW-0285">Flavoprotein</keyword>
<dbReference type="FunFam" id="1.20.120.310:FF:000002">
    <property type="entry name" value="Sulfhydryl oxidase"/>
    <property type="match status" value="1"/>
</dbReference>
<dbReference type="InterPro" id="IPR036774">
    <property type="entry name" value="ERV/ALR_sulphydryl_oxid_sf"/>
</dbReference>
<sequence>MLIRNRRKILSLSLTVVALVVFYFLFKDVELALVSKSIIRNKGVDSSTMAQVAQVPIEDTSSPAHLANKQGANAARPQGVANDVKISDKARVAGSIMPSMPDQDAKKELGNASWKYFHTLLARFPDEPTPEEREKLKSFIHLYAELYPCGECSYHFVKMIEKYPVQTSSRKNAALWGCDIHNKVNAYLKKDIYDCSTILEDYDCGCGDDKDAPL</sequence>
<name>A0AAV5S0T5_MAUHU</name>
<feature type="domain" description="ERV/ALR sulfhydryl oxidase" evidence="7">
    <location>
        <begin position="99"/>
        <end position="202"/>
    </location>
</feature>
<feature type="transmembrane region" description="Helical" evidence="6">
    <location>
        <begin position="9"/>
        <end position="26"/>
    </location>
</feature>
<dbReference type="GO" id="GO:0016971">
    <property type="term" value="F:flavin-dependent sulfhydryl oxidase activity"/>
    <property type="evidence" value="ECO:0007669"/>
    <property type="project" value="InterPro"/>
</dbReference>
<dbReference type="GO" id="GO:0050660">
    <property type="term" value="F:flavin adenine dinucleotide binding"/>
    <property type="evidence" value="ECO:0007669"/>
    <property type="project" value="TreeGrafter"/>
</dbReference>
<protein>
    <recommendedName>
        <fullName evidence="6">Sulfhydryl oxidase</fullName>
        <ecNumber evidence="6">1.8.3.2</ecNumber>
    </recommendedName>
</protein>
<dbReference type="InterPro" id="IPR039799">
    <property type="entry name" value="ALR/ERV"/>
</dbReference>
<evidence type="ECO:0000256" key="6">
    <source>
        <dbReference type="RuleBase" id="RU371123"/>
    </source>
</evidence>
<dbReference type="AlphaFoldDB" id="A0AAV5S0T5"/>
<evidence type="ECO:0000256" key="4">
    <source>
        <dbReference type="ARBA" id="ARBA00023002"/>
    </source>
</evidence>
<evidence type="ECO:0000256" key="5">
    <source>
        <dbReference type="ARBA" id="ARBA00023157"/>
    </source>
</evidence>
<proteinExistence type="predicted"/>
<keyword evidence="9" id="KW-1185">Reference proteome</keyword>
<dbReference type="PANTHER" id="PTHR12645:SF1">
    <property type="entry name" value="FAD-LINKED SULFHYDRYL OXIDASE ERV2"/>
    <property type="match status" value="1"/>
</dbReference>
<accession>A0AAV5S0T5</accession>
<comment type="cofactor">
    <cofactor evidence="1 6">
        <name>FAD</name>
        <dbReference type="ChEBI" id="CHEBI:57692"/>
    </cofactor>
</comment>